<dbReference type="AlphaFoldDB" id="A0A443QV26"/>
<gene>
    <name evidence="2" type="ORF">B4U80_08725</name>
</gene>
<dbReference type="GO" id="GO:0004185">
    <property type="term" value="F:serine-type carboxypeptidase activity"/>
    <property type="evidence" value="ECO:0007669"/>
    <property type="project" value="InterPro"/>
</dbReference>
<dbReference type="GO" id="GO:0006508">
    <property type="term" value="P:proteolysis"/>
    <property type="evidence" value="ECO:0007669"/>
    <property type="project" value="InterPro"/>
</dbReference>
<dbReference type="VEuPathDB" id="VectorBase:LDEU014166"/>
<keyword evidence="2" id="KW-0645">Protease</keyword>
<dbReference type="SUPFAM" id="SSF53474">
    <property type="entry name" value="alpha/beta-Hydrolases"/>
    <property type="match status" value="1"/>
</dbReference>
<comment type="caution">
    <text evidence="2">The sequence shown here is derived from an EMBL/GenBank/DDBJ whole genome shotgun (WGS) entry which is preliminary data.</text>
</comment>
<dbReference type="STRING" id="299467.A0A443QV26"/>
<accession>A0A443QV26</accession>
<comment type="similarity">
    <text evidence="1">Belongs to the peptidase S10 family.</text>
</comment>
<keyword evidence="2" id="KW-0378">Hydrolase</keyword>
<keyword evidence="2" id="KW-0121">Carboxypeptidase</keyword>
<dbReference type="EMBL" id="NCKV01051711">
    <property type="protein sequence ID" value="RWS06878.1"/>
    <property type="molecule type" value="Genomic_DNA"/>
</dbReference>
<dbReference type="InterPro" id="IPR029058">
    <property type="entry name" value="AB_hydrolase_fold"/>
</dbReference>
<evidence type="ECO:0000256" key="1">
    <source>
        <dbReference type="ARBA" id="ARBA00009431"/>
    </source>
</evidence>
<dbReference type="OrthoDB" id="443318at2759"/>
<dbReference type="Proteomes" id="UP000288716">
    <property type="component" value="Unassembled WGS sequence"/>
</dbReference>
<proteinExistence type="inferred from homology"/>
<organism evidence="2 3">
    <name type="scientific">Leptotrombidium deliense</name>
    <dbReference type="NCBI Taxonomy" id="299467"/>
    <lineage>
        <taxon>Eukaryota</taxon>
        <taxon>Metazoa</taxon>
        <taxon>Ecdysozoa</taxon>
        <taxon>Arthropoda</taxon>
        <taxon>Chelicerata</taxon>
        <taxon>Arachnida</taxon>
        <taxon>Acari</taxon>
        <taxon>Acariformes</taxon>
        <taxon>Trombidiformes</taxon>
        <taxon>Prostigmata</taxon>
        <taxon>Anystina</taxon>
        <taxon>Parasitengona</taxon>
        <taxon>Trombiculoidea</taxon>
        <taxon>Trombiculidae</taxon>
        <taxon>Leptotrombidium</taxon>
    </lineage>
</organism>
<dbReference type="InterPro" id="IPR001563">
    <property type="entry name" value="Peptidase_S10"/>
</dbReference>
<name>A0A443QV26_9ACAR</name>
<keyword evidence="3" id="KW-1185">Reference proteome</keyword>
<feature type="non-terminal residue" evidence="2">
    <location>
        <position position="191"/>
    </location>
</feature>
<dbReference type="Pfam" id="PF00450">
    <property type="entry name" value="Peptidase_S10"/>
    <property type="match status" value="1"/>
</dbReference>
<evidence type="ECO:0000313" key="3">
    <source>
        <dbReference type="Proteomes" id="UP000288716"/>
    </source>
</evidence>
<sequence length="191" mass="22501">MFDYGDYLYQIGLIDDKQRQYFIQQQNKAVSFIKAGKFMDAFYVFDTLLNGDVIKVPSYFKNVTGLNNYFNFLYTSLPESYYSKFLSLKSTRKAIHVGNLTFNDGTDVEKHLLNDMMQSVKPWFTVLMDNYRVLVYSGQLDIIVAAPLTENFLRSVQWKHRDEYLNADRKIWKVDESDKEVAGYVRKVHNF</sequence>
<reference evidence="2 3" key="1">
    <citation type="journal article" date="2018" name="Gigascience">
        <title>Genomes of trombidid mites reveal novel predicted allergens and laterally-transferred genes associated with secondary metabolism.</title>
        <authorList>
            <person name="Dong X."/>
            <person name="Chaisiri K."/>
            <person name="Xia D."/>
            <person name="Armstrong S.D."/>
            <person name="Fang Y."/>
            <person name="Donnelly M.J."/>
            <person name="Kadowaki T."/>
            <person name="McGarry J.W."/>
            <person name="Darby A.C."/>
            <person name="Makepeace B.L."/>
        </authorList>
    </citation>
    <scope>NUCLEOTIDE SEQUENCE [LARGE SCALE GENOMIC DNA]</scope>
    <source>
        <strain evidence="2">UoL-UT</strain>
    </source>
</reference>
<dbReference type="Gene3D" id="3.40.50.1820">
    <property type="entry name" value="alpha/beta hydrolase"/>
    <property type="match status" value="1"/>
</dbReference>
<evidence type="ECO:0000313" key="2">
    <source>
        <dbReference type="EMBL" id="RWS06878.1"/>
    </source>
</evidence>
<protein>
    <submittedName>
        <fullName evidence="2">Putative serine carboxypeptidase CPVL-like protein</fullName>
    </submittedName>
</protein>